<feature type="compositionally biased region" description="Basic residues" evidence="1">
    <location>
        <begin position="93"/>
        <end position="106"/>
    </location>
</feature>
<dbReference type="AlphaFoldDB" id="A0AAV4N0H3"/>
<protein>
    <submittedName>
        <fullName evidence="2">Uncharacterized protein</fullName>
    </submittedName>
</protein>
<sequence length="223" mass="25921">MIKPVFSSLPKSIQTNFADKRNPFSCAFISEREIKKHVCFGIDPPPTQVLRYDNHENKSEDNEEQTGFLAKKMNSSEQNDETNKDSTIPPSNKKGKKSKKNQKKKKENIVSNIDHSRPPTKHYEVLHIFLDLGMDHYNLYCNLLKYVLSDAELRQNRFPHPQTLSFQKNFRPVSETFRICIRCRESYEILENGDYVSSTKCLHHPLKAVFDEFRNGHFTGAVV</sequence>
<dbReference type="EMBL" id="BPLR01002783">
    <property type="protein sequence ID" value="GIX77704.1"/>
    <property type="molecule type" value="Genomic_DNA"/>
</dbReference>
<evidence type="ECO:0000313" key="3">
    <source>
        <dbReference type="Proteomes" id="UP001054945"/>
    </source>
</evidence>
<evidence type="ECO:0000313" key="2">
    <source>
        <dbReference type="EMBL" id="GIX77704.1"/>
    </source>
</evidence>
<reference evidence="2 3" key="1">
    <citation type="submission" date="2021-06" db="EMBL/GenBank/DDBJ databases">
        <title>Caerostris extrusa draft genome.</title>
        <authorList>
            <person name="Kono N."/>
            <person name="Arakawa K."/>
        </authorList>
    </citation>
    <scope>NUCLEOTIDE SEQUENCE [LARGE SCALE GENOMIC DNA]</scope>
</reference>
<gene>
    <name evidence="2" type="ORF">CEXT_465471</name>
</gene>
<proteinExistence type="predicted"/>
<accession>A0AAV4N0H3</accession>
<evidence type="ECO:0000256" key="1">
    <source>
        <dbReference type="SAM" id="MobiDB-lite"/>
    </source>
</evidence>
<name>A0AAV4N0H3_CAEEX</name>
<dbReference type="Proteomes" id="UP001054945">
    <property type="component" value="Unassembled WGS sequence"/>
</dbReference>
<feature type="region of interest" description="Disordered" evidence="1">
    <location>
        <begin position="46"/>
        <end position="116"/>
    </location>
</feature>
<organism evidence="2 3">
    <name type="scientific">Caerostris extrusa</name>
    <name type="common">Bark spider</name>
    <name type="synonym">Caerostris bankana</name>
    <dbReference type="NCBI Taxonomy" id="172846"/>
    <lineage>
        <taxon>Eukaryota</taxon>
        <taxon>Metazoa</taxon>
        <taxon>Ecdysozoa</taxon>
        <taxon>Arthropoda</taxon>
        <taxon>Chelicerata</taxon>
        <taxon>Arachnida</taxon>
        <taxon>Araneae</taxon>
        <taxon>Araneomorphae</taxon>
        <taxon>Entelegynae</taxon>
        <taxon>Araneoidea</taxon>
        <taxon>Araneidae</taxon>
        <taxon>Caerostris</taxon>
    </lineage>
</organism>
<comment type="caution">
    <text evidence="2">The sequence shown here is derived from an EMBL/GenBank/DDBJ whole genome shotgun (WGS) entry which is preliminary data.</text>
</comment>
<keyword evidence="3" id="KW-1185">Reference proteome</keyword>